<feature type="domain" description="DUF4357" evidence="1">
    <location>
        <begin position="63"/>
        <end position="119"/>
    </location>
</feature>
<evidence type="ECO:0000313" key="3">
    <source>
        <dbReference type="Proteomes" id="UP000198716"/>
    </source>
</evidence>
<accession>A0A1I1YUV6</accession>
<dbReference type="EMBL" id="FOMZ01000009">
    <property type="protein sequence ID" value="SFE23092.1"/>
    <property type="molecule type" value="Genomic_DNA"/>
</dbReference>
<proteinExistence type="predicted"/>
<name>A0A1I1YUV6_9ACTN</name>
<keyword evidence="3" id="KW-1185">Reference proteome</keyword>
<dbReference type="InterPro" id="IPR025579">
    <property type="entry name" value="DUF4357"/>
</dbReference>
<evidence type="ECO:0000259" key="1">
    <source>
        <dbReference type="Pfam" id="PF14267"/>
    </source>
</evidence>
<sequence>MTQDDYPEFHLKLPYDGPLATGRLLPEKGTNGSQQFVVLASSPVRSEVVPSFASHFHASHRLREQLIADGMINASTKHPDHLEFSQDYTFGSPSAAAGVILGSSVNGYTSWQTAEERPLGDFLAVPPWGPSARGWCAARTSSGRTWFSVSGCGRES</sequence>
<organism evidence="2 3">
    <name type="scientific">Actinopolyspora alba</name>
    <dbReference type="NCBI Taxonomy" id="673379"/>
    <lineage>
        <taxon>Bacteria</taxon>
        <taxon>Bacillati</taxon>
        <taxon>Actinomycetota</taxon>
        <taxon>Actinomycetes</taxon>
        <taxon>Actinopolysporales</taxon>
        <taxon>Actinopolysporaceae</taxon>
        <taxon>Actinopolyspora</taxon>
        <taxon>Actinopolyspora alba group</taxon>
    </lineage>
</organism>
<protein>
    <recommendedName>
        <fullName evidence="1">DUF4357 domain-containing protein</fullName>
    </recommendedName>
</protein>
<dbReference type="Proteomes" id="UP000198716">
    <property type="component" value="Unassembled WGS sequence"/>
</dbReference>
<evidence type="ECO:0000313" key="2">
    <source>
        <dbReference type="EMBL" id="SFE23092.1"/>
    </source>
</evidence>
<reference evidence="3" key="1">
    <citation type="submission" date="2016-10" db="EMBL/GenBank/DDBJ databases">
        <authorList>
            <person name="Varghese N."/>
            <person name="Submissions S."/>
        </authorList>
    </citation>
    <scope>NUCLEOTIDE SEQUENCE [LARGE SCALE GENOMIC DNA]</scope>
    <source>
        <strain evidence="3">DSM 45004</strain>
    </source>
</reference>
<dbReference type="AlphaFoldDB" id="A0A1I1YUV6"/>
<gene>
    <name evidence="2" type="ORF">SAMN04487819_109252</name>
</gene>
<dbReference type="Pfam" id="PF14267">
    <property type="entry name" value="DUF4357"/>
    <property type="match status" value="1"/>
</dbReference>
<dbReference type="RefSeq" id="WP_217641673.1">
    <property type="nucleotide sequence ID" value="NZ_FOMZ01000009.1"/>
</dbReference>